<dbReference type="AlphaFoldDB" id="A0A238X621"/>
<dbReference type="EMBL" id="FZNN01000009">
    <property type="protein sequence ID" value="SNR54130.1"/>
    <property type="molecule type" value="Genomic_DNA"/>
</dbReference>
<gene>
    <name evidence="2" type="ORF">SAMN06265370_10987</name>
</gene>
<evidence type="ECO:0000313" key="2">
    <source>
        <dbReference type="EMBL" id="SNR54130.1"/>
    </source>
</evidence>
<dbReference type="RefSeq" id="WP_089270673.1">
    <property type="nucleotide sequence ID" value="NZ_FZNN01000009.1"/>
</dbReference>
<feature type="region of interest" description="Disordered" evidence="1">
    <location>
        <begin position="61"/>
        <end position="85"/>
    </location>
</feature>
<accession>A0A238X621</accession>
<sequence>MMKLVQTPPVPPGPPPLQDVIDRFGAWRVLLAALAALLWRRPVVPRPAARRAVPLSAHISRDIGLPPPGSAPQQDPRTMRLPHLF</sequence>
<proteinExistence type="predicted"/>
<evidence type="ECO:0000313" key="3">
    <source>
        <dbReference type="Proteomes" id="UP000198417"/>
    </source>
</evidence>
<evidence type="ECO:0000256" key="1">
    <source>
        <dbReference type="SAM" id="MobiDB-lite"/>
    </source>
</evidence>
<organism evidence="2 3">
    <name type="scientific">Puniceibacterium sediminis</name>
    <dbReference type="NCBI Taxonomy" id="1608407"/>
    <lineage>
        <taxon>Bacteria</taxon>
        <taxon>Pseudomonadati</taxon>
        <taxon>Pseudomonadota</taxon>
        <taxon>Alphaproteobacteria</taxon>
        <taxon>Rhodobacterales</taxon>
        <taxon>Paracoccaceae</taxon>
        <taxon>Puniceibacterium</taxon>
    </lineage>
</organism>
<dbReference type="Proteomes" id="UP000198417">
    <property type="component" value="Unassembled WGS sequence"/>
</dbReference>
<protein>
    <submittedName>
        <fullName evidence="2">Uncharacterized protein</fullName>
    </submittedName>
</protein>
<keyword evidence="3" id="KW-1185">Reference proteome</keyword>
<reference evidence="2 3" key="1">
    <citation type="submission" date="2017-06" db="EMBL/GenBank/DDBJ databases">
        <authorList>
            <person name="Kim H.J."/>
            <person name="Triplett B.A."/>
        </authorList>
    </citation>
    <scope>NUCLEOTIDE SEQUENCE [LARGE SCALE GENOMIC DNA]</scope>
    <source>
        <strain evidence="2 3">DSM 29052</strain>
    </source>
</reference>
<name>A0A238X621_9RHOB</name>